<dbReference type="InterPro" id="IPR011333">
    <property type="entry name" value="SKP1/BTB/POZ_sf"/>
</dbReference>
<dbReference type="Pfam" id="PF22486">
    <property type="entry name" value="MATH_2"/>
    <property type="match status" value="1"/>
</dbReference>
<feature type="region of interest" description="Disordered" evidence="1">
    <location>
        <begin position="200"/>
        <end position="224"/>
    </location>
</feature>
<dbReference type="InterPro" id="IPR002083">
    <property type="entry name" value="MATH/TRAF_dom"/>
</dbReference>
<dbReference type="InterPro" id="IPR008974">
    <property type="entry name" value="TRAF-like"/>
</dbReference>
<dbReference type="PANTHER" id="PTHR24413">
    <property type="entry name" value="SPECKLE-TYPE POZ PROTEIN"/>
    <property type="match status" value="1"/>
</dbReference>
<evidence type="ECO:0000259" key="2">
    <source>
        <dbReference type="PROSITE" id="PS50097"/>
    </source>
</evidence>
<dbReference type="Gene3D" id="3.30.710.10">
    <property type="entry name" value="Potassium Channel Kv1.1, Chain A"/>
    <property type="match status" value="1"/>
</dbReference>
<gene>
    <name evidence="4" type="ORF">GRG538_LOCUS18904</name>
    <name evidence="5" type="ORF">QYT958_LOCUS341</name>
</gene>
<dbReference type="InterPro" id="IPR000210">
    <property type="entry name" value="BTB/POZ_dom"/>
</dbReference>
<feature type="domain" description="MATH" evidence="3">
    <location>
        <begin position="384"/>
        <end position="505"/>
    </location>
</feature>
<dbReference type="SMART" id="SM00225">
    <property type="entry name" value="BTB"/>
    <property type="match status" value="1"/>
</dbReference>
<evidence type="ECO:0000313" key="5">
    <source>
        <dbReference type="EMBL" id="CAF4446549.1"/>
    </source>
</evidence>
<dbReference type="GO" id="GO:0030163">
    <property type="term" value="P:protein catabolic process"/>
    <property type="evidence" value="ECO:0007669"/>
    <property type="project" value="UniProtKB-ARBA"/>
</dbReference>
<feature type="compositionally biased region" description="Low complexity" evidence="1">
    <location>
        <begin position="85"/>
        <end position="95"/>
    </location>
</feature>
<dbReference type="Proteomes" id="UP000663848">
    <property type="component" value="Unassembled WGS sequence"/>
</dbReference>
<feature type="domain" description="BTB" evidence="2">
    <location>
        <begin position="562"/>
        <end position="669"/>
    </location>
</feature>
<evidence type="ECO:0000313" key="6">
    <source>
        <dbReference type="Proteomes" id="UP000663872"/>
    </source>
</evidence>
<dbReference type="SUPFAM" id="SSF49599">
    <property type="entry name" value="TRAF domain-like"/>
    <property type="match status" value="2"/>
</dbReference>
<feature type="region of interest" description="Disordered" evidence="1">
    <location>
        <begin position="1"/>
        <end position="30"/>
    </location>
</feature>
<feature type="region of interest" description="Disordered" evidence="1">
    <location>
        <begin position="45"/>
        <end position="95"/>
    </location>
</feature>
<protein>
    <recommendedName>
        <fullName evidence="7">BTB domain-containing protein</fullName>
    </recommendedName>
</protein>
<dbReference type="EMBL" id="CAJNYT010003075">
    <property type="protein sequence ID" value="CAF3524001.1"/>
    <property type="molecule type" value="Genomic_DNA"/>
</dbReference>
<name>A0A818IJR9_9BILA</name>
<feature type="region of interest" description="Disordered" evidence="1">
    <location>
        <begin position="163"/>
        <end position="183"/>
    </location>
</feature>
<dbReference type="Gene3D" id="2.60.210.10">
    <property type="entry name" value="Apoptosis, Tumor Necrosis Factor Receptor Associated Protein 2, Chain A"/>
    <property type="match status" value="1"/>
</dbReference>
<dbReference type="AlphaFoldDB" id="A0A818IJR9"/>
<feature type="compositionally biased region" description="Low complexity" evidence="1">
    <location>
        <begin position="617"/>
        <end position="633"/>
    </location>
</feature>
<dbReference type="Gene3D" id="1.25.40.420">
    <property type="match status" value="1"/>
</dbReference>
<evidence type="ECO:0000259" key="3">
    <source>
        <dbReference type="PROSITE" id="PS50144"/>
    </source>
</evidence>
<dbReference type="EMBL" id="CAJOBR010000014">
    <property type="protein sequence ID" value="CAF4446549.1"/>
    <property type="molecule type" value="Genomic_DNA"/>
</dbReference>
<reference evidence="4" key="1">
    <citation type="submission" date="2021-02" db="EMBL/GenBank/DDBJ databases">
        <authorList>
            <person name="Nowell W R."/>
        </authorList>
    </citation>
    <scope>NUCLEOTIDE SEQUENCE</scope>
</reference>
<evidence type="ECO:0000256" key="1">
    <source>
        <dbReference type="SAM" id="MobiDB-lite"/>
    </source>
</evidence>
<dbReference type="SUPFAM" id="SSF54695">
    <property type="entry name" value="POZ domain"/>
    <property type="match status" value="1"/>
</dbReference>
<feature type="region of interest" description="Disordered" evidence="1">
    <location>
        <begin position="369"/>
        <end position="409"/>
    </location>
</feature>
<accession>A0A818IJR9</accession>
<dbReference type="Proteomes" id="UP000663872">
    <property type="component" value="Unassembled WGS sequence"/>
</dbReference>
<comment type="caution">
    <text evidence="4">The sequence shown here is derived from an EMBL/GenBank/DDBJ whole genome shotgun (WGS) entry which is preliminary data.</text>
</comment>
<dbReference type="PROSITE" id="PS50097">
    <property type="entry name" value="BTB"/>
    <property type="match status" value="1"/>
</dbReference>
<organism evidence="4 6">
    <name type="scientific">Rotaria socialis</name>
    <dbReference type="NCBI Taxonomy" id="392032"/>
    <lineage>
        <taxon>Eukaryota</taxon>
        <taxon>Metazoa</taxon>
        <taxon>Spiralia</taxon>
        <taxon>Gnathifera</taxon>
        <taxon>Rotifera</taxon>
        <taxon>Eurotatoria</taxon>
        <taxon>Bdelloidea</taxon>
        <taxon>Philodinida</taxon>
        <taxon>Philodinidae</taxon>
        <taxon>Rotaria</taxon>
    </lineage>
</organism>
<feature type="region of interest" description="Disordered" evidence="1">
    <location>
        <begin position="598"/>
        <end position="637"/>
    </location>
</feature>
<dbReference type="CDD" id="cd18186">
    <property type="entry name" value="BTB_POZ_ZBTB_KLHL-like"/>
    <property type="match status" value="1"/>
</dbReference>
<sequence>MSRKNLRRSGGAQIEETAGPQGMETADSLCSQRQISDVCEAAGLSDQGVGKGSVNDIGSVQQQGGEGIAEEATGAGDEQNEGQLSSSSSNPSVASVAKAIPTNEADMLCTTIENVSHVRFEWTVEDFYPQMYECGDMIQSEEFPPYDLQKEFWTLRLYPKGHQRLSKEQQNQPSTGGASTTDDDSTTQFYLSLCPSHVASQHPSNASTGTANGQGSNNPNHIASSLMNTSSRQLQVYFRALINFSNPQGRIFHTETVHDCGGNITDELVIMKMSRALCEQLYKDSKDHLIISIELMSIDDIAKRSMKTSTSKMVEGSSRVVSKVMKMKLRWKIEKFSTLVNESPNNSFIESCEFTFNKQRPGNVTNIQTAAPEQTGDDDEQMTNGANTNENKAAATTTTTTTTTPQNDIPPHQWSLILYPSGKTERFKESLSVFLEHTFGPSVRVVIRFSLIDARGRRVNTKQLPSHVLAPGERWGVGDFIKHSTLLQAQQQLFPGNELRLYCQIKILERQSIDERKYISRPLVALPRTSLNKPSATASISEDPATYWPTLFYTAYLEKRMCDMYLRCGNELYSVHKLILGLRSNVLARMIKEKETATVHPTAVSPPAKPTRHGKRATASTANTTSESMETETQGATGAEDSSLLTIDINDIDRKTILFFLEYVYTGGIKKLGLPGAGISHTLVIDLLTIAANYEMPDLKTYAEYYLKDIIRVDNACELLMLSDNMKSEMLKQTTCDYIANNLGNVMETTGWTELKAKQPDLIDTILKSCLLLRK</sequence>
<evidence type="ECO:0008006" key="7">
    <source>
        <dbReference type="Google" id="ProtNLM"/>
    </source>
</evidence>
<proteinExistence type="predicted"/>
<dbReference type="Pfam" id="PF00651">
    <property type="entry name" value="BTB"/>
    <property type="match status" value="1"/>
</dbReference>
<feature type="compositionally biased region" description="Low complexity" evidence="1">
    <location>
        <begin position="383"/>
        <end position="404"/>
    </location>
</feature>
<evidence type="ECO:0000313" key="4">
    <source>
        <dbReference type="EMBL" id="CAF3524001.1"/>
    </source>
</evidence>
<dbReference type="PROSITE" id="PS50144">
    <property type="entry name" value="MATH"/>
    <property type="match status" value="1"/>
</dbReference>